<accession>A0A427AF07</accession>
<comment type="caution">
    <text evidence="2">The sequence shown here is derived from an EMBL/GenBank/DDBJ whole genome shotgun (WGS) entry which is preliminary data.</text>
</comment>
<name>A0A427AF07_ENSVE</name>
<sequence length="636" mass="69988">MGALATSSSLSSVKNVVRFYVSVGESTPLGPTHVRKVIHVSREEVRELGRVSDVHLKTLLPRYESRAALVWGPAQRPCRGGMSDVTPLMIKSMPRSRSEPEYRVLPSFRGHVNQLGSEPIITHIILPLPPLRLPPRFGESAEEGPSDLESLCGVIRTFAWSSIARLLVGLKLARLSCNHRASWGKPSVETKSSLEGMVRNGGPWTMLRAHLEMIDTESPRARLRAHLGILGTESPRARLKARLEMVETESPWARLKVHLEMVGIESPRARLNARLEMVGTKSPRARLKACLGMLGTESPQARLKARLEMLVTESPWARLKAHLEMVETESSLGDGLMSSVSSHSESRSVAILSHRSRVLDRPSEGSRSTTALSSSGGAAPTDSIVTEALAALRSCFNVDSIITTHQLVEVRKHYYIPSEYKLHVPLLRERPYDTFLSGFSLSIDALEACLRFPLHLVIEACLEGWHISPSQMVPNSWRYLVAFLWECYGSGIAGVKDMNETWLAEAGLSPTPRGMLFLFVYHAKCASLIVPCRVEMFNIGKMKSSGGAGSGSTVPSATGASTSVVATSTTAEKCPSVNKRLSLRKRSKREAFEQLTDASRSTSRVPAEKGKELVELEEALERGYTIRELCDVEDRA</sequence>
<dbReference type="Proteomes" id="UP000287651">
    <property type="component" value="Unassembled WGS sequence"/>
</dbReference>
<evidence type="ECO:0000256" key="1">
    <source>
        <dbReference type="SAM" id="MobiDB-lite"/>
    </source>
</evidence>
<evidence type="ECO:0000313" key="2">
    <source>
        <dbReference type="EMBL" id="RRT74790.1"/>
    </source>
</evidence>
<protein>
    <submittedName>
        <fullName evidence="2">Uncharacterized protein</fullName>
    </submittedName>
</protein>
<proteinExistence type="predicted"/>
<feature type="compositionally biased region" description="Low complexity" evidence="1">
    <location>
        <begin position="365"/>
        <end position="380"/>
    </location>
</feature>
<reference evidence="2 3" key="1">
    <citation type="journal article" date="2014" name="Agronomy (Basel)">
        <title>A Draft Genome Sequence for Ensete ventricosum, the Drought-Tolerant Tree Against Hunger.</title>
        <authorList>
            <person name="Harrison J."/>
            <person name="Moore K.A."/>
            <person name="Paszkiewicz K."/>
            <person name="Jones T."/>
            <person name="Grant M."/>
            <person name="Ambacheew D."/>
            <person name="Muzemil S."/>
            <person name="Studholme D.J."/>
        </authorList>
    </citation>
    <scope>NUCLEOTIDE SEQUENCE [LARGE SCALE GENOMIC DNA]</scope>
</reference>
<dbReference type="AlphaFoldDB" id="A0A427AF07"/>
<dbReference type="EMBL" id="AMZH03002674">
    <property type="protein sequence ID" value="RRT74790.1"/>
    <property type="molecule type" value="Genomic_DNA"/>
</dbReference>
<organism evidence="2 3">
    <name type="scientific">Ensete ventricosum</name>
    <name type="common">Abyssinian banana</name>
    <name type="synonym">Musa ensete</name>
    <dbReference type="NCBI Taxonomy" id="4639"/>
    <lineage>
        <taxon>Eukaryota</taxon>
        <taxon>Viridiplantae</taxon>
        <taxon>Streptophyta</taxon>
        <taxon>Embryophyta</taxon>
        <taxon>Tracheophyta</taxon>
        <taxon>Spermatophyta</taxon>
        <taxon>Magnoliopsida</taxon>
        <taxon>Liliopsida</taxon>
        <taxon>Zingiberales</taxon>
        <taxon>Musaceae</taxon>
        <taxon>Ensete</taxon>
    </lineage>
</organism>
<gene>
    <name evidence="2" type="ORF">B296_00021999</name>
</gene>
<evidence type="ECO:0000313" key="3">
    <source>
        <dbReference type="Proteomes" id="UP000287651"/>
    </source>
</evidence>
<feature type="region of interest" description="Disordered" evidence="1">
    <location>
        <begin position="358"/>
        <end position="380"/>
    </location>
</feature>